<feature type="region of interest" description="Disordered" evidence="1">
    <location>
        <begin position="493"/>
        <end position="579"/>
    </location>
</feature>
<dbReference type="Pfam" id="PF13489">
    <property type="entry name" value="Methyltransf_23"/>
    <property type="match status" value="1"/>
</dbReference>
<dbReference type="OrthoDB" id="2013972at2759"/>
<dbReference type="Proteomes" id="UP000738325">
    <property type="component" value="Unassembled WGS sequence"/>
</dbReference>
<feature type="compositionally biased region" description="Polar residues" evidence="1">
    <location>
        <begin position="846"/>
        <end position="855"/>
    </location>
</feature>
<gene>
    <name evidence="2" type="ORF">BGZ99_007730</name>
</gene>
<keyword evidence="3" id="KW-1185">Reference proteome</keyword>
<evidence type="ECO:0000313" key="2">
    <source>
        <dbReference type="EMBL" id="KAG0327400.1"/>
    </source>
</evidence>
<reference evidence="2" key="1">
    <citation type="journal article" date="2020" name="Fungal Divers.">
        <title>Resolving the Mortierellaceae phylogeny through synthesis of multi-gene phylogenetics and phylogenomics.</title>
        <authorList>
            <person name="Vandepol N."/>
            <person name="Liber J."/>
            <person name="Desiro A."/>
            <person name="Na H."/>
            <person name="Kennedy M."/>
            <person name="Barry K."/>
            <person name="Grigoriev I.V."/>
            <person name="Miller A.N."/>
            <person name="O'Donnell K."/>
            <person name="Stajich J.E."/>
            <person name="Bonito G."/>
        </authorList>
    </citation>
    <scope>NUCLEOTIDE SEQUENCE</scope>
    <source>
        <strain evidence="2">REB-010B</strain>
    </source>
</reference>
<feature type="compositionally biased region" description="Polar residues" evidence="1">
    <location>
        <begin position="494"/>
        <end position="510"/>
    </location>
</feature>
<name>A0A9P6RVR9_9FUNG</name>
<evidence type="ECO:0008006" key="4">
    <source>
        <dbReference type="Google" id="ProtNLM"/>
    </source>
</evidence>
<dbReference type="EMBL" id="JAAAIP010000057">
    <property type="protein sequence ID" value="KAG0327400.1"/>
    <property type="molecule type" value="Genomic_DNA"/>
</dbReference>
<comment type="caution">
    <text evidence="2">The sequence shown here is derived from an EMBL/GenBank/DDBJ whole genome shotgun (WGS) entry which is preliminary data.</text>
</comment>
<dbReference type="SUPFAM" id="SSF53335">
    <property type="entry name" value="S-adenosyl-L-methionine-dependent methyltransferases"/>
    <property type="match status" value="1"/>
</dbReference>
<evidence type="ECO:0000313" key="3">
    <source>
        <dbReference type="Proteomes" id="UP000738325"/>
    </source>
</evidence>
<feature type="region of interest" description="Disordered" evidence="1">
    <location>
        <begin position="1035"/>
        <end position="1077"/>
    </location>
</feature>
<feature type="region of interest" description="Disordered" evidence="1">
    <location>
        <begin position="827"/>
        <end position="861"/>
    </location>
</feature>
<feature type="compositionally biased region" description="Polar residues" evidence="1">
    <location>
        <begin position="138"/>
        <end position="151"/>
    </location>
</feature>
<feature type="compositionally biased region" description="Basic and acidic residues" evidence="1">
    <location>
        <begin position="1067"/>
        <end position="1077"/>
    </location>
</feature>
<feature type="compositionally biased region" description="Low complexity" evidence="1">
    <location>
        <begin position="720"/>
        <end position="729"/>
    </location>
</feature>
<dbReference type="GO" id="GO:0008168">
    <property type="term" value="F:methyltransferase activity"/>
    <property type="evidence" value="ECO:0007669"/>
    <property type="project" value="TreeGrafter"/>
</dbReference>
<feature type="region of interest" description="Disordered" evidence="1">
    <location>
        <begin position="648"/>
        <end position="670"/>
    </location>
</feature>
<dbReference type="PANTHER" id="PTHR43591:SF24">
    <property type="entry name" value="2-METHOXY-6-POLYPRENYL-1,4-BENZOQUINOL METHYLASE, MITOCHONDRIAL"/>
    <property type="match status" value="1"/>
</dbReference>
<feature type="region of interest" description="Disordered" evidence="1">
    <location>
        <begin position="126"/>
        <end position="151"/>
    </location>
</feature>
<evidence type="ECO:0000256" key="1">
    <source>
        <dbReference type="SAM" id="MobiDB-lite"/>
    </source>
</evidence>
<feature type="region of interest" description="Disordered" evidence="1">
    <location>
        <begin position="712"/>
        <end position="731"/>
    </location>
</feature>
<feature type="compositionally biased region" description="Low complexity" evidence="1">
    <location>
        <begin position="537"/>
        <end position="547"/>
    </location>
</feature>
<dbReference type="PANTHER" id="PTHR43591">
    <property type="entry name" value="METHYLTRANSFERASE"/>
    <property type="match status" value="1"/>
</dbReference>
<accession>A0A9P6RVR9</accession>
<dbReference type="InterPro" id="IPR029063">
    <property type="entry name" value="SAM-dependent_MTases_sf"/>
</dbReference>
<organism evidence="2 3">
    <name type="scientific">Dissophora globulifera</name>
    <dbReference type="NCBI Taxonomy" id="979702"/>
    <lineage>
        <taxon>Eukaryota</taxon>
        <taxon>Fungi</taxon>
        <taxon>Fungi incertae sedis</taxon>
        <taxon>Mucoromycota</taxon>
        <taxon>Mortierellomycotina</taxon>
        <taxon>Mortierellomycetes</taxon>
        <taxon>Mortierellales</taxon>
        <taxon>Mortierellaceae</taxon>
        <taxon>Dissophora</taxon>
    </lineage>
</organism>
<feature type="compositionally biased region" description="Polar residues" evidence="1">
    <location>
        <begin position="658"/>
        <end position="667"/>
    </location>
</feature>
<proteinExistence type="predicted"/>
<feature type="region of interest" description="Disordered" evidence="1">
    <location>
        <begin position="876"/>
        <end position="896"/>
    </location>
</feature>
<dbReference type="AlphaFoldDB" id="A0A9P6RVR9"/>
<protein>
    <recommendedName>
        <fullName evidence="4">Methyltransferase type 11 domain-containing protein</fullName>
    </recommendedName>
</protein>
<dbReference type="Gene3D" id="3.40.50.150">
    <property type="entry name" value="Vaccinia Virus protein VP39"/>
    <property type="match status" value="1"/>
</dbReference>
<sequence length="1077" mass="118489">MSNYQWMDEQGGATSIQQALNRDSVMMMFHSPTVSDFSSSIKGSPDNTIVGPGSEQHSQQLLEQQAQQNTLLKYFFKGNYHAPLNKQELGSILDVGCGVGLWMKDMALEFPLTEIHGIDLNVPNRRRRTRTAAPRATSLSPTADSFSAAKTEQHSSLQNNNFSGAQSGAALPMPDAMPSNCFFHKADITQGLPFPDNTFDYCHVRLVLWGYQLNCFPDLLNELIRVTKTAGWIEFVDMDPCILKATETGTFINEWIKTGLIHSNMDPDLVKTLPKFLQEFCEDTVKASLPSTPALSQRTSRSSLVLPSQPYGLGNLKVSKISLPFGPWGGRVGELWQQTFTTFLKGLEPMMIEATLSGLVIDQYHRQCQVEMQQVIDASNRRSLEGDDRRRSRPTSFDQKMCTHKAWYNLIHQLVRDASLPTAGQSSTTSSIKEMRSYNNLYIAYAQKVDLVELKQQALLRQLEQEILSPNPNMASSSMFDLASVATFGAIQPRQKTQNRARGQMQNLGVQNPIIEDPKPLDVTEDLSESPVRTRRLASSLRAKLSSPNLHQQYVTGAASPLEDTRRDDNEGSFNTWNRNRHGEFASLTQDALETFNRSQDLDQAVSTAAMSTSVSAAPPAPASIAALSIRSSSRNSNHVASVSGTAITGQPAVGTPGSVTSASGQHSPRVVAAALRRQESAHSGLGSPQPQVQLNEGKQFAEPDYFNQTPSFYPSTYYQQQHQQHQQQPATVVRKSSSLSQILARENGATASQGVAVAGSALAATAATTVVLTSRSEKKYGDDDGKLDAHADLERMDSRQNRFENGFPSSPILEPVHFTKNSKIEDLNLEQEEPSAPSDTERQATSEMTELKSANQDDFHESDILIGLHKDNEDKFEQDTHSPENTVDTATDTRDDVSESEILMCLQEDDFEDELDVLATDSHTTKAPAASTLEQHRENGSGVNESGVLIALQEDNEDDFEEEMQILAINTHGHEGTVGMVPEHQVSSLVVRPADHLVPVRSSQALVEHASDELASGRDAEGDDTIQIINGISLSHNVQDPDSDNDANESHLQMLPTSDDEAFMDIPERPTKPSQP</sequence>
<dbReference type="CDD" id="cd02440">
    <property type="entry name" value="AdoMet_MTases"/>
    <property type="match status" value="1"/>
</dbReference>